<accession>A0AA41WA65</accession>
<sequence length="922" mass="101348">MKGLIKPIAAAVLIGLAGCGAEKSTEEYLASANSYLASDNTAAAVIELKNAVKQSPENVEARTILGDIYYAQGSYLAAEKEYRKALTDEADSNELAPKLALTFYKLGKNKELDNLIQDTPRLDTGPSATLSAIHALSYFNRGDVEKAEDALLIAEQQQSENIYTKLGQAALQASTSSKEDREQRVDIAINTVNEVLAVEPSNVEANLIAGHLKMAKADFAGAQTSFETVVELVPEAVQNQLYLAQSLIKQNKFDEAEPYVDKLLKLSPQHPLINEFKARIAYARQDFSEAKAASEMAVQNGSTNMTAFVIAGISSMKDNQYEQAYRYLSRVQGSLPDDHMINRLYAYLQLQLGYVDQATETLDRLTDLQDSDAMLFATATSELTKAGKEKKALSYAEKAASLDETGANTVKLGILKLANQDSSGITELESALNTNPDLIEARLALVYSLLNQNKPDEARKAADDLIQLHPDDSRGYTLKGLVEKLQGNGDQAIALLDQALEISANDPIALLSKSNVYMEQDKTEEAFAIAKQNIQYNAERSYVVRNFMAAAGQLDRGAEATEWVKQLYDADSNNANLLWAYGVGLAASNQKEQAIELLTSVPEEKQIPPTRQLLGDLYIQTNQLIKAEDVYKTWVELNPDSKQAHQRLIASNELQHDYSDALQNAKAAIREFPADSSFQLILATMLFENDQVRASRLAIEDMDDETAQHPVAVRLQARIALHQKDFDKGIELWRQYYEMRPTVRNLTSLADVYELTGNSEKAIEVIEADMGNFTNTTPSHLKLAHLYMGTDSAKSAQHYEAVLAENPGNVMALNNLAWLHLEEGQFGPAKEYSERAYKAAGKHPAIADTYGFALLKTGNSAKALEVLQTAYEADSSNQEIAIHYAAALVANSQKTQAKQVLSTTTPPTEALETLKAELMSQL</sequence>
<organism evidence="4 5">
    <name type="scientific">Echinimonas agarilytica</name>
    <dbReference type="NCBI Taxonomy" id="1215918"/>
    <lineage>
        <taxon>Bacteria</taxon>
        <taxon>Pseudomonadati</taxon>
        <taxon>Pseudomonadota</taxon>
        <taxon>Gammaproteobacteria</taxon>
        <taxon>Alteromonadales</taxon>
        <taxon>Echinimonadaceae</taxon>
        <taxon>Echinimonas</taxon>
    </lineage>
</organism>
<dbReference type="PANTHER" id="PTHR45586">
    <property type="entry name" value="TPR REPEAT-CONTAINING PROTEIN PA4667"/>
    <property type="match status" value="1"/>
</dbReference>
<name>A0AA41WA65_9GAMM</name>
<dbReference type="AlphaFoldDB" id="A0AA41WA65"/>
<feature type="repeat" description="TPR" evidence="3">
    <location>
        <begin position="608"/>
        <end position="641"/>
    </location>
</feature>
<dbReference type="RefSeq" id="WP_251262990.1">
    <property type="nucleotide sequence ID" value="NZ_JAMQGP010000011.1"/>
</dbReference>
<evidence type="ECO:0000256" key="1">
    <source>
        <dbReference type="ARBA" id="ARBA00022737"/>
    </source>
</evidence>
<comment type="caution">
    <text evidence="4">The sequence shown here is derived from an EMBL/GenBank/DDBJ whole genome shotgun (WGS) entry which is preliminary data.</text>
</comment>
<evidence type="ECO:0000256" key="2">
    <source>
        <dbReference type="ARBA" id="ARBA00022803"/>
    </source>
</evidence>
<dbReference type="InterPro" id="IPR014266">
    <property type="entry name" value="PEP-CTERM_TPR_PrsT"/>
</dbReference>
<dbReference type="InterPro" id="IPR019734">
    <property type="entry name" value="TPR_rpt"/>
</dbReference>
<keyword evidence="1" id="KW-0677">Repeat</keyword>
<dbReference type="Pfam" id="PF13429">
    <property type="entry name" value="TPR_15"/>
    <property type="match status" value="1"/>
</dbReference>
<evidence type="ECO:0000313" key="5">
    <source>
        <dbReference type="Proteomes" id="UP001165393"/>
    </source>
</evidence>
<gene>
    <name evidence="4" type="primary">prsT</name>
    <name evidence="4" type="ORF">NAF29_17830</name>
</gene>
<dbReference type="NCBIfam" id="TIGR02917">
    <property type="entry name" value="PEP_TPR_lipo"/>
    <property type="match status" value="1"/>
</dbReference>
<dbReference type="PROSITE" id="PS51257">
    <property type="entry name" value="PROKAR_LIPOPROTEIN"/>
    <property type="match status" value="1"/>
</dbReference>
<dbReference type="Pfam" id="PF13432">
    <property type="entry name" value="TPR_16"/>
    <property type="match status" value="2"/>
</dbReference>
<dbReference type="Pfam" id="PF14559">
    <property type="entry name" value="TPR_19"/>
    <property type="match status" value="1"/>
</dbReference>
<evidence type="ECO:0000313" key="4">
    <source>
        <dbReference type="EMBL" id="MCM2681510.1"/>
    </source>
</evidence>
<dbReference type="PANTHER" id="PTHR45586:SF1">
    <property type="entry name" value="LIPOPOLYSACCHARIDE ASSEMBLY PROTEIN B"/>
    <property type="match status" value="1"/>
</dbReference>
<keyword evidence="2 3" id="KW-0802">TPR repeat</keyword>
<dbReference type="InterPro" id="IPR051012">
    <property type="entry name" value="CellSynth/LPSAsmb/PSIAsmb"/>
</dbReference>
<feature type="repeat" description="TPR" evidence="3">
    <location>
        <begin position="237"/>
        <end position="270"/>
    </location>
</feature>
<dbReference type="Proteomes" id="UP001165393">
    <property type="component" value="Unassembled WGS sequence"/>
</dbReference>
<dbReference type="Pfam" id="PF13181">
    <property type="entry name" value="TPR_8"/>
    <property type="match status" value="1"/>
</dbReference>
<feature type="repeat" description="TPR" evidence="3">
    <location>
        <begin position="59"/>
        <end position="92"/>
    </location>
</feature>
<dbReference type="PROSITE" id="PS50005">
    <property type="entry name" value="TPR"/>
    <property type="match status" value="3"/>
</dbReference>
<proteinExistence type="predicted"/>
<dbReference type="Gene3D" id="1.25.40.10">
    <property type="entry name" value="Tetratricopeptide repeat domain"/>
    <property type="match status" value="4"/>
</dbReference>
<reference evidence="4 5" key="1">
    <citation type="journal article" date="2013" name="Antonie Van Leeuwenhoek">
        <title>Echinimonas agarilytica gen. nov., sp. nov., a new gammaproteobacterium isolated from the sea urchin Strongylocentrotus intermedius.</title>
        <authorList>
            <person name="Nedashkovskaya O.I."/>
            <person name="Stenkova A.M."/>
            <person name="Zhukova N.V."/>
            <person name="Van Trappen S."/>
            <person name="Lee J.S."/>
            <person name="Kim S.B."/>
        </authorList>
    </citation>
    <scope>NUCLEOTIDE SEQUENCE [LARGE SCALE GENOMIC DNA]</scope>
    <source>
        <strain evidence="4 5">KMM 6351</strain>
    </source>
</reference>
<dbReference type="InterPro" id="IPR011990">
    <property type="entry name" value="TPR-like_helical_dom_sf"/>
</dbReference>
<keyword evidence="5" id="KW-1185">Reference proteome</keyword>
<evidence type="ECO:0000256" key="3">
    <source>
        <dbReference type="PROSITE-ProRule" id="PRU00339"/>
    </source>
</evidence>
<protein>
    <submittedName>
        <fullName evidence="4">PEP-CTERM system TPR-repeat protein PrsT</fullName>
    </submittedName>
</protein>
<dbReference type="SMART" id="SM00028">
    <property type="entry name" value="TPR"/>
    <property type="match status" value="15"/>
</dbReference>
<dbReference type="EMBL" id="JAMQGP010000011">
    <property type="protein sequence ID" value="MCM2681510.1"/>
    <property type="molecule type" value="Genomic_DNA"/>
</dbReference>
<dbReference type="SUPFAM" id="SSF48452">
    <property type="entry name" value="TPR-like"/>
    <property type="match status" value="5"/>
</dbReference>